<keyword evidence="4" id="KW-0677">Repeat</keyword>
<dbReference type="Gene3D" id="3.40.50.150">
    <property type="entry name" value="Vaccinia Virus protein VP39"/>
    <property type="match status" value="2"/>
</dbReference>
<evidence type="ECO:0000313" key="9">
    <source>
        <dbReference type="EMBL" id="KAL1517659.1"/>
    </source>
</evidence>
<comment type="function">
    <text evidence="5">Essential arginine methyltransferase that can both catalyze the formation of omega-N monomethylarginine (MMA) and symmetrical dimethylarginine (sDMA). Specifically mediates the symmetrical dimethylation of arginine residues in the small nuclear ribonucleoproteins SmD1 and SmD3.</text>
</comment>
<comment type="similarity">
    <text evidence="6">Belongs to the class I-like SAM-binding methyltransferase superfamily. Protein arginine N-methyltransferase family. PRMT7 subfamily.</text>
</comment>
<accession>A0ABD1FGX4</accession>
<dbReference type="GO" id="GO:0032259">
    <property type="term" value="P:methylation"/>
    <property type="evidence" value="ECO:0007669"/>
    <property type="project" value="UniProtKB-KW"/>
</dbReference>
<comment type="caution">
    <text evidence="9">The sequence shown here is derived from an EMBL/GenBank/DDBJ whole genome shotgun (WGS) entry which is preliminary data.</text>
</comment>
<keyword evidence="1 7" id="KW-0489">Methyltransferase</keyword>
<dbReference type="InterPro" id="IPR055135">
    <property type="entry name" value="PRMT_dom"/>
</dbReference>
<evidence type="ECO:0000256" key="6">
    <source>
        <dbReference type="PIRNR" id="PIRNR036946"/>
    </source>
</evidence>
<dbReference type="PANTHER" id="PTHR11006">
    <property type="entry name" value="PROTEIN ARGININE N-METHYLTRANSFERASE"/>
    <property type="match status" value="1"/>
</dbReference>
<reference evidence="9 10" key="1">
    <citation type="submission" date="2024-05" db="EMBL/GenBank/DDBJ databases">
        <title>Genetic variation in Jamaican populations of the coffee berry borer (Hypothenemus hampei).</title>
        <authorList>
            <person name="Errbii M."/>
            <person name="Myrie A."/>
        </authorList>
    </citation>
    <scope>NUCLEOTIDE SEQUENCE [LARGE SCALE GENOMIC DNA]</scope>
    <source>
        <strain evidence="9">JA-Hopewell-2020-01-JO</strain>
        <tissue evidence="9">Whole body</tissue>
    </source>
</reference>
<dbReference type="PROSITE" id="PS51678">
    <property type="entry name" value="SAM_MT_PRMT"/>
    <property type="match status" value="2"/>
</dbReference>
<proteinExistence type="inferred from homology"/>
<keyword evidence="10" id="KW-1185">Reference proteome</keyword>
<evidence type="ECO:0000256" key="4">
    <source>
        <dbReference type="ARBA" id="ARBA00022737"/>
    </source>
</evidence>
<dbReference type="InterPro" id="IPR025799">
    <property type="entry name" value="Arg_MeTrfase"/>
</dbReference>
<keyword evidence="3 7" id="KW-0949">S-adenosyl-L-methionine</keyword>
<evidence type="ECO:0000313" key="10">
    <source>
        <dbReference type="Proteomes" id="UP001566132"/>
    </source>
</evidence>
<dbReference type="Pfam" id="PF22528">
    <property type="entry name" value="PRMT_C"/>
    <property type="match status" value="1"/>
</dbReference>
<dbReference type="Proteomes" id="UP001566132">
    <property type="component" value="Unassembled WGS sequence"/>
</dbReference>
<evidence type="ECO:0000256" key="5">
    <source>
        <dbReference type="ARBA" id="ARBA00025081"/>
    </source>
</evidence>
<organism evidence="9 10">
    <name type="scientific">Hypothenemus hampei</name>
    <name type="common">Coffee berry borer</name>
    <dbReference type="NCBI Taxonomy" id="57062"/>
    <lineage>
        <taxon>Eukaryota</taxon>
        <taxon>Metazoa</taxon>
        <taxon>Ecdysozoa</taxon>
        <taxon>Arthropoda</taxon>
        <taxon>Hexapoda</taxon>
        <taxon>Insecta</taxon>
        <taxon>Pterygota</taxon>
        <taxon>Neoptera</taxon>
        <taxon>Endopterygota</taxon>
        <taxon>Coleoptera</taxon>
        <taxon>Polyphaga</taxon>
        <taxon>Cucujiformia</taxon>
        <taxon>Curculionidae</taxon>
        <taxon>Scolytinae</taxon>
        <taxon>Hypothenemus</taxon>
    </lineage>
</organism>
<evidence type="ECO:0000259" key="8">
    <source>
        <dbReference type="Pfam" id="PF22528"/>
    </source>
</evidence>
<dbReference type="Gene3D" id="2.70.160.11">
    <property type="entry name" value="Hnrnp arginine n-methyltransferase1"/>
    <property type="match status" value="2"/>
</dbReference>
<dbReference type="InterPro" id="IPR029063">
    <property type="entry name" value="SAM-dependent_MTases_sf"/>
</dbReference>
<name>A0ABD1FGX4_HYPHA</name>
<evidence type="ECO:0000256" key="7">
    <source>
        <dbReference type="PROSITE-ProRule" id="PRU01015"/>
    </source>
</evidence>
<dbReference type="PANTHER" id="PTHR11006:SF4">
    <property type="entry name" value="PROTEIN ARGININE N-METHYLTRANSFERASE 7"/>
    <property type="match status" value="1"/>
</dbReference>
<dbReference type="FunFam" id="2.70.160.11:FF:000014">
    <property type="entry name" value="Protein arginine N-methyltransferase 7"/>
    <property type="match status" value="1"/>
</dbReference>
<feature type="domain" description="Protein arginine N-methyltransferase" evidence="8">
    <location>
        <begin position="199"/>
        <end position="365"/>
    </location>
</feature>
<evidence type="ECO:0000256" key="1">
    <source>
        <dbReference type="ARBA" id="ARBA00022603"/>
    </source>
</evidence>
<dbReference type="EC" id="2.1.1.-" evidence="6"/>
<dbReference type="FunFam" id="3.40.50.150:FF:000070">
    <property type="entry name" value="Protein arginine N-methyltransferase 7"/>
    <property type="match status" value="1"/>
</dbReference>
<dbReference type="InterPro" id="IPR014644">
    <property type="entry name" value="MeTrfase_PRMT7"/>
</dbReference>
<gene>
    <name evidence="9" type="ORF">ABEB36_001395</name>
</gene>
<keyword evidence="2 7" id="KW-0808">Transferase</keyword>
<dbReference type="FunFam" id="3.40.50.150:FF:000071">
    <property type="entry name" value="Protein arginine N-methyltransferase 7"/>
    <property type="match status" value="1"/>
</dbReference>
<dbReference type="PIRSF" id="PIRSF036946">
    <property type="entry name" value="Arg_N-mtase"/>
    <property type="match status" value="1"/>
</dbReference>
<dbReference type="EMBL" id="JBDJPC010000001">
    <property type="protein sequence ID" value="KAL1517659.1"/>
    <property type="molecule type" value="Genomic_DNA"/>
</dbReference>
<dbReference type="CDD" id="cd02440">
    <property type="entry name" value="AdoMet_MTases"/>
    <property type="match status" value="1"/>
</dbReference>
<sequence>MFIKHLNLVLTKHYRGFMKSVSPMNIFIQKLNPLTGTNDWVIQNEDYDYHQEVARSAFADMLHDTERNQLYERALKIAIETMHSRGKPANVLDIGTGTGLLSMMAVRNGADKVIACEAFLPMSRCAKKILDLNGLQDRVKIIPKRSTDLRVGVDGDLNEKCNILVTEVFDTELIGEGALSTFAHAHQHLLENDCIVIPDNATIYAQVVECPLAQNWNNLKDIYNDDLEQIIQVPDIIKNCPGSAAVHDIQLSQLPYTSFNTITAPTAVLRFDWSGKTPFVFERSTIQTLKSLRDGKAQMVFMWWELQMDIHAQNILSCAPYWAHPNSKSSLTREIPWRDHWMQAIYYFPQEVSVKTNQEVHLISCHDEYSLWFNLSTSLKLSDKAYINPVCECGLHAAFSRTRIGQLNNVKRNKNYMKIFEEHIDENSTILFLSEGFYFGLVASKLGAKQLYFLDTNLLSRRVLQQFIKHNNIQNVIVLETVDDLKKADLQDVNIIFGEPYFTSSILPWDNLLFLYLNDSIKQLVTGNVKIFPQKCIVKAVAVKFDHLHKIREPLGECEGFLMGDFDQLISESSNISDDLVEAQPLWEYPCLALSREVKIAEINLVNDYHSLIETKGRIDIEWNAQCNGIALWVEWNLNNSPKGVVSTGPTEDIVLGKEIQWDKYTRQGVSLFSSKSIDFVTYQFSFNFKEGNVSFKYS</sequence>
<dbReference type="Pfam" id="PF06325">
    <property type="entry name" value="PrmA"/>
    <property type="match status" value="1"/>
</dbReference>
<comment type="function">
    <text evidence="6">Arginine methyltransferase that can both catalyze the formation of omega-N monomethylarginine (MMA) and symmetrical dimethylarginine (sDMA).</text>
</comment>
<dbReference type="AlphaFoldDB" id="A0ABD1FGX4"/>
<protein>
    <recommendedName>
        <fullName evidence="6">Protein arginine N-methyltransferase</fullName>
        <ecNumber evidence="6">2.1.1.-</ecNumber>
    </recommendedName>
</protein>
<dbReference type="GO" id="GO:0008168">
    <property type="term" value="F:methyltransferase activity"/>
    <property type="evidence" value="ECO:0007669"/>
    <property type="project" value="UniProtKB-KW"/>
</dbReference>
<dbReference type="SUPFAM" id="SSF53335">
    <property type="entry name" value="S-adenosyl-L-methionine-dependent methyltransferases"/>
    <property type="match status" value="2"/>
</dbReference>
<evidence type="ECO:0000256" key="2">
    <source>
        <dbReference type="ARBA" id="ARBA00022679"/>
    </source>
</evidence>
<evidence type="ECO:0000256" key="3">
    <source>
        <dbReference type="ARBA" id="ARBA00022691"/>
    </source>
</evidence>